<evidence type="ECO:0000313" key="1">
    <source>
        <dbReference type="EMBL" id="KAI3839878.1"/>
    </source>
</evidence>
<dbReference type="Proteomes" id="UP001202328">
    <property type="component" value="Unassembled WGS sequence"/>
</dbReference>
<organism evidence="1 2">
    <name type="scientific">Papaver atlanticum</name>
    <dbReference type="NCBI Taxonomy" id="357466"/>
    <lineage>
        <taxon>Eukaryota</taxon>
        <taxon>Viridiplantae</taxon>
        <taxon>Streptophyta</taxon>
        <taxon>Embryophyta</taxon>
        <taxon>Tracheophyta</taxon>
        <taxon>Spermatophyta</taxon>
        <taxon>Magnoliopsida</taxon>
        <taxon>Ranunculales</taxon>
        <taxon>Papaveraceae</taxon>
        <taxon>Papaveroideae</taxon>
        <taxon>Papaver</taxon>
    </lineage>
</organism>
<evidence type="ECO:0000313" key="2">
    <source>
        <dbReference type="Proteomes" id="UP001202328"/>
    </source>
</evidence>
<sequence>LTGSIITEPTFGTCFLEGSIVLPNLRVPPEEFIELLEGTDEVAKIFRENIR</sequence>
<feature type="non-terminal residue" evidence="1">
    <location>
        <position position="51"/>
    </location>
</feature>
<comment type="caution">
    <text evidence="1">The sequence shown here is derived from an EMBL/GenBank/DDBJ whole genome shotgun (WGS) entry which is preliminary data.</text>
</comment>
<accession>A0AAD4X4H1</accession>
<dbReference type="EMBL" id="JAJJMB010017331">
    <property type="protein sequence ID" value="KAI3839878.1"/>
    <property type="molecule type" value="Genomic_DNA"/>
</dbReference>
<keyword evidence="2" id="KW-1185">Reference proteome</keyword>
<feature type="non-terminal residue" evidence="1">
    <location>
        <position position="1"/>
    </location>
</feature>
<proteinExistence type="predicted"/>
<name>A0AAD4X4H1_9MAGN</name>
<gene>
    <name evidence="1" type="ORF">MKW98_010183</name>
</gene>
<reference evidence="1" key="1">
    <citation type="submission" date="2022-04" db="EMBL/GenBank/DDBJ databases">
        <title>A functionally conserved STORR gene fusion in Papaver species that diverged 16.8 million years ago.</title>
        <authorList>
            <person name="Catania T."/>
        </authorList>
    </citation>
    <scope>NUCLEOTIDE SEQUENCE</scope>
    <source>
        <strain evidence="1">S-188037</strain>
    </source>
</reference>
<protein>
    <submittedName>
        <fullName evidence="1">Uncharacterized protein</fullName>
    </submittedName>
</protein>
<dbReference type="AlphaFoldDB" id="A0AAD4X4H1"/>